<accession>A0A5B9R9R4</accession>
<gene>
    <name evidence="1" type="ORF">PSUO_000056</name>
</gene>
<organism evidence="1">
    <name type="scientific">Coniferiporia sulphurascens</name>
    <name type="common">Laminated root rot fungus</name>
    <name type="synonym">Phellinidium sulphurascens</name>
    <dbReference type="NCBI Taxonomy" id="175648"/>
    <lineage>
        <taxon>Eukaryota</taxon>
        <taxon>Fungi</taxon>
        <taxon>Dikarya</taxon>
        <taxon>Basidiomycota</taxon>
        <taxon>Agaricomycotina</taxon>
        <taxon>Agaricomycetes</taxon>
        <taxon>Hymenochaetales</taxon>
        <taxon>Hymenochaetaceae</taxon>
        <taxon>Coniferiporia</taxon>
    </lineage>
</organism>
<protein>
    <submittedName>
        <fullName evidence="1">Uncharacterized protein</fullName>
    </submittedName>
</protein>
<geneLocation type="mitochondrion" evidence="1"/>
<dbReference type="EMBL" id="MK623260">
    <property type="protein sequence ID" value="QEG57178.1"/>
    <property type="molecule type" value="Genomic_DNA"/>
</dbReference>
<proteinExistence type="predicted"/>
<reference evidence="1" key="1">
    <citation type="submission" date="2019-03" db="EMBL/GenBank/DDBJ databases">
        <title>Evidence of extensive intraspecific noncoding reshuffling in a 169kb mitochondrial genome of basidiomycete fungus.</title>
        <authorList>
            <person name="Lee H.-H."/>
            <person name="Ke H.-M."/>
            <person name="Lin C.-Y.I."/>
            <person name="Lee T.J."/>
            <person name="Chung C.-L."/>
            <person name="Tsai I.J."/>
        </authorList>
    </citation>
    <scope>NUCLEOTIDE SEQUENCE</scope>
    <source>
        <strain evidence="1">FP133613</strain>
    </source>
</reference>
<name>A0A5B9R9R4_CONSH</name>
<sequence length="119" mass="13452">MMSIVTFTIIKGRVSTFYTLSPLFQPPTMPTLHAKLRYTIPPLLRKAKAIKRTGGSAKATLLRNPNPLPLHRAKANKMSGYTTHRTTLLFKGGWCSAVQGRGWRRWGEMVNTTYYVDRG</sequence>
<dbReference type="AlphaFoldDB" id="A0A5B9R9R4"/>
<evidence type="ECO:0000313" key="1">
    <source>
        <dbReference type="EMBL" id="QEG57178.1"/>
    </source>
</evidence>
<keyword evidence="1" id="KW-0496">Mitochondrion</keyword>